<dbReference type="Gene3D" id="3.30.200.20">
    <property type="entry name" value="Phosphorylase Kinase, domain 1"/>
    <property type="match status" value="1"/>
</dbReference>
<dbReference type="PROSITE" id="PS50011">
    <property type="entry name" value="PROTEIN_KINASE_DOM"/>
    <property type="match status" value="1"/>
</dbReference>
<dbReference type="GO" id="GO:0005524">
    <property type="term" value="F:ATP binding"/>
    <property type="evidence" value="ECO:0007669"/>
    <property type="project" value="UniProtKB-KW"/>
</dbReference>
<keyword evidence="3" id="KW-1003">Cell membrane</keyword>
<dbReference type="Gene3D" id="1.10.510.10">
    <property type="entry name" value="Transferase(Phosphotransferase) domain 1"/>
    <property type="match status" value="1"/>
</dbReference>
<dbReference type="InterPro" id="IPR011009">
    <property type="entry name" value="Kinase-like_dom_sf"/>
</dbReference>
<dbReference type="SUPFAM" id="SSF56112">
    <property type="entry name" value="Protein kinase-like (PK-like)"/>
    <property type="match status" value="1"/>
</dbReference>
<dbReference type="EC" id="2.7.11.1" evidence="2"/>
<evidence type="ECO:0000256" key="6">
    <source>
        <dbReference type="ARBA" id="ARBA00022777"/>
    </source>
</evidence>
<accession>A0AAE1JV38</accession>
<evidence type="ECO:0000256" key="8">
    <source>
        <dbReference type="ARBA" id="ARBA00047899"/>
    </source>
</evidence>
<evidence type="ECO:0000259" key="10">
    <source>
        <dbReference type="PROSITE" id="PS50011"/>
    </source>
</evidence>
<evidence type="ECO:0000256" key="7">
    <source>
        <dbReference type="ARBA" id="ARBA00022840"/>
    </source>
</evidence>
<organism evidence="11 12">
    <name type="scientific">Acacia crassicarpa</name>
    <name type="common">northern wattle</name>
    <dbReference type="NCBI Taxonomy" id="499986"/>
    <lineage>
        <taxon>Eukaryota</taxon>
        <taxon>Viridiplantae</taxon>
        <taxon>Streptophyta</taxon>
        <taxon>Embryophyta</taxon>
        <taxon>Tracheophyta</taxon>
        <taxon>Spermatophyta</taxon>
        <taxon>Magnoliopsida</taxon>
        <taxon>eudicotyledons</taxon>
        <taxon>Gunneridae</taxon>
        <taxon>Pentapetalae</taxon>
        <taxon>rosids</taxon>
        <taxon>fabids</taxon>
        <taxon>Fabales</taxon>
        <taxon>Fabaceae</taxon>
        <taxon>Caesalpinioideae</taxon>
        <taxon>mimosoid clade</taxon>
        <taxon>Acacieae</taxon>
        <taxon>Acacia</taxon>
    </lineage>
</organism>
<dbReference type="GO" id="GO:0005886">
    <property type="term" value="C:plasma membrane"/>
    <property type="evidence" value="ECO:0007669"/>
    <property type="project" value="UniProtKB-SubCell"/>
</dbReference>
<keyword evidence="12" id="KW-1185">Reference proteome</keyword>
<evidence type="ECO:0000256" key="3">
    <source>
        <dbReference type="ARBA" id="ARBA00022475"/>
    </source>
</evidence>
<dbReference type="FunFam" id="1.10.510.10:FF:000095">
    <property type="entry name" value="protein STRUBBELIG-RECEPTOR FAMILY 8"/>
    <property type="match status" value="1"/>
</dbReference>
<evidence type="ECO:0000256" key="1">
    <source>
        <dbReference type="ARBA" id="ARBA00004236"/>
    </source>
</evidence>
<keyword evidence="4" id="KW-0808">Transferase</keyword>
<sequence length="361" mass="40452">MGGCYSAGIKSENSSRKAVNLTHDSKEEDGSIGGSNKVSQLKIFTYNELKAATRNFHPDYKVAEGWFGNVFKGWLDEHTLAPAKPGTGIFAVAVKKLKKDGFDGDKEWLERQINFLGQLHHPNLMKLLGYCLEGQDVLLVHEFLTKGTLDNYLFQRTCHGEPLSWSNRMKIALEAAKALAFLHTDEVNVIHQNLKASRILLDSNFNAKVSYFVLAKDRPLDVNARVIFNWRDSGYKAPEFVASGHLTKKCDVYSFGVVLLEILSGKCALDCTRPDRERNLVEWVKPYLSSKHGIFQVMDARMEGQYQVHEAMKVAELAIQCLSKLPRLRPTMADVVSSLEQLQDSSVMQVAQSSSNISVPN</sequence>
<protein>
    <recommendedName>
        <fullName evidence="2">non-specific serine/threonine protein kinase</fullName>
        <ecNumber evidence="2">2.7.11.1</ecNumber>
    </recommendedName>
</protein>
<dbReference type="AlphaFoldDB" id="A0AAE1JV38"/>
<dbReference type="Pfam" id="PF07714">
    <property type="entry name" value="PK_Tyr_Ser-Thr"/>
    <property type="match status" value="1"/>
</dbReference>
<reference evidence="11" key="1">
    <citation type="submission" date="2023-10" db="EMBL/GenBank/DDBJ databases">
        <title>Chromosome-level genome of the transformable northern wattle, Acacia crassicarpa.</title>
        <authorList>
            <person name="Massaro I."/>
            <person name="Sinha N.R."/>
            <person name="Poethig S."/>
            <person name="Leichty A.R."/>
        </authorList>
    </citation>
    <scope>NUCLEOTIDE SEQUENCE</scope>
    <source>
        <strain evidence="11">Acra3RX</strain>
        <tissue evidence="11">Leaf</tissue>
    </source>
</reference>
<dbReference type="InterPro" id="IPR000719">
    <property type="entry name" value="Prot_kinase_dom"/>
</dbReference>
<evidence type="ECO:0000256" key="5">
    <source>
        <dbReference type="ARBA" id="ARBA00022741"/>
    </source>
</evidence>
<comment type="catalytic activity">
    <reaction evidence="9">
        <text>L-seryl-[protein] + ATP = O-phospho-L-seryl-[protein] + ADP + H(+)</text>
        <dbReference type="Rhea" id="RHEA:17989"/>
        <dbReference type="Rhea" id="RHEA-COMP:9863"/>
        <dbReference type="Rhea" id="RHEA-COMP:11604"/>
        <dbReference type="ChEBI" id="CHEBI:15378"/>
        <dbReference type="ChEBI" id="CHEBI:29999"/>
        <dbReference type="ChEBI" id="CHEBI:30616"/>
        <dbReference type="ChEBI" id="CHEBI:83421"/>
        <dbReference type="ChEBI" id="CHEBI:456216"/>
        <dbReference type="EC" id="2.7.11.1"/>
    </reaction>
</comment>
<dbReference type="PANTHER" id="PTHR45621">
    <property type="entry name" value="OS01G0588500 PROTEIN-RELATED"/>
    <property type="match status" value="1"/>
</dbReference>
<comment type="subcellular location">
    <subcellularLocation>
        <location evidence="1">Cell membrane</location>
    </subcellularLocation>
</comment>
<dbReference type="EMBL" id="JAWXYG010000003">
    <property type="protein sequence ID" value="KAK4277962.1"/>
    <property type="molecule type" value="Genomic_DNA"/>
</dbReference>
<keyword evidence="3" id="KW-0472">Membrane</keyword>
<gene>
    <name evidence="11" type="ORF">QN277_015875</name>
</gene>
<name>A0AAE1JV38_9FABA</name>
<dbReference type="InterPro" id="IPR001245">
    <property type="entry name" value="Ser-Thr/Tyr_kinase_cat_dom"/>
</dbReference>
<dbReference type="Proteomes" id="UP001293593">
    <property type="component" value="Unassembled WGS sequence"/>
</dbReference>
<keyword evidence="5" id="KW-0547">Nucleotide-binding</keyword>
<proteinExistence type="predicted"/>
<dbReference type="GO" id="GO:0004674">
    <property type="term" value="F:protein serine/threonine kinase activity"/>
    <property type="evidence" value="ECO:0007669"/>
    <property type="project" value="UniProtKB-EC"/>
</dbReference>
<comment type="caution">
    <text evidence="11">The sequence shown here is derived from an EMBL/GenBank/DDBJ whole genome shotgun (WGS) entry which is preliminary data.</text>
</comment>
<evidence type="ECO:0000256" key="9">
    <source>
        <dbReference type="ARBA" id="ARBA00048679"/>
    </source>
</evidence>
<keyword evidence="6" id="KW-0418">Kinase</keyword>
<evidence type="ECO:0000313" key="11">
    <source>
        <dbReference type="EMBL" id="KAK4277962.1"/>
    </source>
</evidence>
<keyword evidence="7" id="KW-0067">ATP-binding</keyword>
<evidence type="ECO:0000256" key="4">
    <source>
        <dbReference type="ARBA" id="ARBA00022679"/>
    </source>
</evidence>
<evidence type="ECO:0000256" key="2">
    <source>
        <dbReference type="ARBA" id="ARBA00012513"/>
    </source>
</evidence>
<evidence type="ECO:0000313" key="12">
    <source>
        <dbReference type="Proteomes" id="UP001293593"/>
    </source>
</evidence>
<feature type="domain" description="Protein kinase" evidence="10">
    <location>
        <begin position="56"/>
        <end position="342"/>
    </location>
</feature>
<comment type="catalytic activity">
    <reaction evidence="8">
        <text>L-threonyl-[protein] + ATP = O-phospho-L-threonyl-[protein] + ADP + H(+)</text>
        <dbReference type="Rhea" id="RHEA:46608"/>
        <dbReference type="Rhea" id="RHEA-COMP:11060"/>
        <dbReference type="Rhea" id="RHEA-COMP:11605"/>
        <dbReference type="ChEBI" id="CHEBI:15378"/>
        <dbReference type="ChEBI" id="CHEBI:30013"/>
        <dbReference type="ChEBI" id="CHEBI:30616"/>
        <dbReference type="ChEBI" id="CHEBI:61977"/>
        <dbReference type="ChEBI" id="CHEBI:456216"/>
        <dbReference type="EC" id="2.7.11.1"/>
    </reaction>
</comment>
<dbReference type="InterPro" id="IPR050823">
    <property type="entry name" value="Plant_Ser_Thr_Prot_Kinase"/>
</dbReference>
<dbReference type="FunFam" id="3.30.200.20:FF:000228">
    <property type="entry name" value="Serine/threonine-protein kinase BIK1"/>
    <property type="match status" value="1"/>
</dbReference>